<feature type="transmembrane region" description="Helical" evidence="9">
    <location>
        <begin position="333"/>
        <end position="353"/>
    </location>
</feature>
<accession>A0A1G8IXJ1</accession>
<keyword evidence="11" id="KW-1185">Reference proteome</keyword>
<evidence type="ECO:0000256" key="8">
    <source>
        <dbReference type="ARBA" id="ARBA00023136"/>
    </source>
</evidence>
<evidence type="ECO:0000313" key="11">
    <source>
        <dbReference type="Proteomes" id="UP000199093"/>
    </source>
</evidence>
<keyword evidence="7 9" id="KW-1133">Transmembrane helix</keyword>
<evidence type="ECO:0000256" key="6">
    <source>
        <dbReference type="ARBA" id="ARBA00022692"/>
    </source>
</evidence>
<dbReference type="GO" id="GO:0006679">
    <property type="term" value="P:glucosylceramide biosynthetic process"/>
    <property type="evidence" value="ECO:0007669"/>
    <property type="project" value="TreeGrafter"/>
</dbReference>
<keyword evidence="5 10" id="KW-0808">Transferase</keyword>
<proteinExistence type="predicted"/>
<dbReference type="SUPFAM" id="SSF53448">
    <property type="entry name" value="Nucleotide-diphospho-sugar transferases"/>
    <property type="match status" value="1"/>
</dbReference>
<dbReference type="Pfam" id="PF13506">
    <property type="entry name" value="Glyco_transf_21"/>
    <property type="match status" value="1"/>
</dbReference>
<dbReference type="EMBL" id="FNEJ01000002">
    <property type="protein sequence ID" value="SDI23765.1"/>
    <property type="molecule type" value="Genomic_DNA"/>
</dbReference>
<dbReference type="STRING" id="555512.SAMN04487993_1002190"/>
<dbReference type="GO" id="GO:0016020">
    <property type="term" value="C:membrane"/>
    <property type="evidence" value="ECO:0007669"/>
    <property type="project" value="UniProtKB-SubCell"/>
</dbReference>
<dbReference type="PANTHER" id="PTHR12726:SF0">
    <property type="entry name" value="CERAMIDE GLUCOSYLTRANSFERASE"/>
    <property type="match status" value="1"/>
</dbReference>
<dbReference type="InterPro" id="IPR025993">
    <property type="entry name" value="Ceramide_glucosylTrfase"/>
</dbReference>
<evidence type="ECO:0000256" key="1">
    <source>
        <dbReference type="ARBA" id="ARBA00004141"/>
    </source>
</evidence>
<keyword evidence="4" id="KW-0328">Glycosyltransferase</keyword>
<dbReference type="CDD" id="cd02520">
    <property type="entry name" value="Glucosylceramide_synthase"/>
    <property type="match status" value="1"/>
</dbReference>
<protein>
    <submittedName>
        <fullName evidence="10">Ceramide glucosyltransferase</fullName>
    </submittedName>
</protein>
<keyword evidence="8 9" id="KW-0472">Membrane</keyword>
<dbReference type="InterPro" id="IPR029044">
    <property type="entry name" value="Nucleotide-diphossugar_trans"/>
</dbReference>
<evidence type="ECO:0000313" key="10">
    <source>
        <dbReference type="EMBL" id="SDI23765.1"/>
    </source>
</evidence>
<sequence>MTLLLAGILAFTLAVHLLSAALAALRYLRPEPPEPRHLPSLSLIRPICGLDAFDEETLRSSFEQDYPDYEVIFCAARDSDAAVPLVRRLIADHPQVRAQLLIGDTRLSGNPKLNNLFKGYEAATSDWLVMTDSNLLLDRDYLRRLMAVWREDTGLVSAPPVGTRPANFWGAVECAFLNSSQARWQLAADELGQGFAQGKTLFWRREVLEAGGGLAALGRKLAEDVASTRLVRGQGLRVRLAQRLFAQPVGHRTARSVWDRQLRWSRVRRDGFPMLFLAEIAQGPVLPLVAVAGLGLTGVVPLVPALAGLMLLWYMAELGLARLAGWPAGARDLAAMILRDLLLLPLWIATWAGRGITWRGTDMTPERISGTSE</sequence>
<feature type="transmembrane region" description="Helical" evidence="9">
    <location>
        <begin position="285"/>
        <end position="312"/>
    </location>
</feature>
<evidence type="ECO:0000256" key="5">
    <source>
        <dbReference type="ARBA" id="ARBA00022679"/>
    </source>
</evidence>
<dbReference type="OrthoDB" id="9814255at2"/>
<keyword evidence="6 9" id="KW-0812">Transmembrane</keyword>
<comment type="pathway">
    <text evidence="2">Lipid metabolism; sphingolipid metabolism.</text>
</comment>
<organism evidence="10 11">
    <name type="scientific">Salipiger marinus</name>
    <dbReference type="NCBI Taxonomy" id="555512"/>
    <lineage>
        <taxon>Bacteria</taxon>
        <taxon>Pseudomonadati</taxon>
        <taxon>Pseudomonadota</taxon>
        <taxon>Alphaproteobacteria</taxon>
        <taxon>Rhodobacterales</taxon>
        <taxon>Roseobacteraceae</taxon>
        <taxon>Salipiger</taxon>
    </lineage>
</organism>
<comment type="subcellular location">
    <subcellularLocation>
        <location evidence="1">Membrane</location>
        <topology evidence="1">Multi-pass membrane protein</topology>
    </subcellularLocation>
</comment>
<name>A0A1G8IXJ1_9RHOB</name>
<gene>
    <name evidence="10" type="ORF">SAMN04487993_1002190</name>
</gene>
<dbReference type="PANTHER" id="PTHR12726">
    <property type="entry name" value="CERAMIDE GLUCOSYLTRANSFERASE"/>
    <property type="match status" value="1"/>
</dbReference>
<evidence type="ECO:0000256" key="2">
    <source>
        <dbReference type="ARBA" id="ARBA00004760"/>
    </source>
</evidence>
<comment type="pathway">
    <text evidence="3">Sphingolipid metabolism.</text>
</comment>
<dbReference type="GO" id="GO:0008120">
    <property type="term" value="F:ceramide glucosyltransferase activity"/>
    <property type="evidence" value="ECO:0007669"/>
    <property type="project" value="TreeGrafter"/>
</dbReference>
<evidence type="ECO:0000256" key="3">
    <source>
        <dbReference type="ARBA" id="ARBA00004991"/>
    </source>
</evidence>
<dbReference type="Gene3D" id="3.90.550.10">
    <property type="entry name" value="Spore Coat Polysaccharide Biosynthesis Protein SpsA, Chain A"/>
    <property type="match status" value="1"/>
</dbReference>
<evidence type="ECO:0000256" key="9">
    <source>
        <dbReference type="SAM" id="Phobius"/>
    </source>
</evidence>
<evidence type="ECO:0000256" key="4">
    <source>
        <dbReference type="ARBA" id="ARBA00022676"/>
    </source>
</evidence>
<reference evidence="10 11" key="1">
    <citation type="submission" date="2016-10" db="EMBL/GenBank/DDBJ databases">
        <authorList>
            <person name="de Groot N.N."/>
        </authorList>
    </citation>
    <scope>NUCLEOTIDE SEQUENCE [LARGE SCALE GENOMIC DNA]</scope>
    <source>
        <strain evidence="10 11">DSM 26424</strain>
    </source>
</reference>
<dbReference type="Proteomes" id="UP000199093">
    <property type="component" value="Unassembled WGS sequence"/>
</dbReference>
<evidence type="ECO:0000256" key="7">
    <source>
        <dbReference type="ARBA" id="ARBA00022989"/>
    </source>
</evidence>
<dbReference type="AlphaFoldDB" id="A0A1G8IXJ1"/>